<comment type="caution">
    <text evidence="10">The sequence shown here is derived from an EMBL/GenBank/DDBJ whole genome shotgun (WGS) entry which is preliminary data.</text>
</comment>
<dbReference type="InterPro" id="IPR003593">
    <property type="entry name" value="AAA+_ATPase"/>
</dbReference>
<feature type="domain" description="AAA+ ATPase" evidence="8">
    <location>
        <begin position="38"/>
        <end position="176"/>
    </location>
</feature>
<dbReference type="EMBL" id="SJPI01000001">
    <property type="protein sequence ID" value="TWT53499.1"/>
    <property type="molecule type" value="Genomic_DNA"/>
</dbReference>
<dbReference type="PRINTS" id="PR00051">
    <property type="entry name" value="DNAA"/>
</dbReference>
<dbReference type="InterPro" id="IPR020591">
    <property type="entry name" value="Chromosome_initiator_DnaA-like"/>
</dbReference>
<evidence type="ECO:0000256" key="6">
    <source>
        <dbReference type="ARBA" id="ARBA00023125"/>
    </source>
</evidence>
<dbReference type="AlphaFoldDB" id="A0A5C5WTJ4"/>
<keyword evidence="6" id="KW-0238">DNA-binding</keyword>
<dbReference type="PANTHER" id="PTHR30050">
    <property type="entry name" value="CHROMOSOMAL REPLICATION INITIATOR PROTEIN DNAA"/>
    <property type="match status" value="1"/>
</dbReference>
<dbReference type="GO" id="GO:0005886">
    <property type="term" value="C:plasma membrane"/>
    <property type="evidence" value="ECO:0007669"/>
    <property type="project" value="TreeGrafter"/>
</dbReference>
<dbReference type="Gene3D" id="1.10.1750.10">
    <property type="match status" value="1"/>
</dbReference>
<keyword evidence="11" id="KW-1185">Reference proteome</keyword>
<reference evidence="10 11" key="1">
    <citation type="submission" date="2019-02" db="EMBL/GenBank/DDBJ databases">
        <title>Deep-cultivation of Planctomycetes and their phenomic and genomic characterization uncovers novel biology.</title>
        <authorList>
            <person name="Wiegand S."/>
            <person name="Jogler M."/>
            <person name="Boedeker C."/>
            <person name="Pinto D."/>
            <person name="Vollmers J."/>
            <person name="Rivas-Marin E."/>
            <person name="Kohn T."/>
            <person name="Peeters S.H."/>
            <person name="Heuer A."/>
            <person name="Rast P."/>
            <person name="Oberbeckmann S."/>
            <person name="Bunk B."/>
            <person name="Jeske O."/>
            <person name="Meyerdierks A."/>
            <person name="Storesund J.E."/>
            <person name="Kallscheuer N."/>
            <person name="Luecker S."/>
            <person name="Lage O.M."/>
            <person name="Pohl T."/>
            <person name="Merkel B.J."/>
            <person name="Hornburger P."/>
            <person name="Mueller R.-W."/>
            <person name="Bruemmer F."/>
            <person name="Labrenz M."/>
            <person name="Spormann A.M."/>
            <person name="Op Den Camp H."/>
            <person name="Overmann J."/>
            <person name="Amann R."/>
            <person name="Jetten M.S.M."/>
            <person name="Mascher T."/>
            <person name="Medema M.H."/>
            <person name="Devos D.P."/>
            <person name="Kaster A.-K."/>
            <person name="Ovreas L."/>
            <person name="Rohde M."/>
            <person name="Galperin M.Y."/>
            <person name="Jogler C."/>
        </authorList>
    </citation>
    <scope>NUCLEOTIDE SEQUENCE [LARGE SCALE GENOMIC DNA]</scope>
    <source>
        <strain evidence="10 11">Pla22</strain>
    </source>
</reference>
<dbReference type="GO" id="GO:0008289">
    <property type="term" value="F:lipid binding"/>
    <property type="evidence" value="ECO:0007669"/>
    <property type="project" value="UniProtKB-KW"/>
</dbReference>
<keyword evidence="4" id="KW-0067">ATP-binding</keyword>
<dbReference type="InterPro" id="IPR013159">
    <property type="entry name" value="DnaA_C"/>
</dbReference>
<dbReference type="Gene3D" id="3.40.50.300">
    <property type="entry name" value="P-loop containing nucleotide triphosphate hydrolases"/>
    <property type="match status" value="1"/>
</dbReference>
<evidence type="ECO:0000256" key="4">
    <source>
        <dbReference type="ARBA" id="ARBA00022840"/>
    </source>
</evidence>
<dbReference type="GO" id="GO:0005524">
    <property type="term" value="F:ATP binding"/>
    <property type="evidence" value="ECO:0007669"/>
    <property type="project" value="UniProtKB-KW"/>
</dbReference>
<dbReference type="CDD" id="cd00009">
    <property type="entry name" value="AAA"/>
    <property type="match status" value="1"/>
</dbReference>
<proteinExistence type="inferred from homology"/>
<evidence type="ECO:0000259" key="9">
    <source>
        <dbReference type="SMART" id="SM00760"/>
    </source>
</evidence>
<dbReference type="SUPFAM" id="SSF48295">
    <property type="entry name" value="TrpR-like"/>
    <property type="match status" value="1"/>
</dbReference>
<evidence type="ECO:0000256" key="1">
    <source>
        <dbReference type="ARBA" id="ARBA00022490"/>
    </source>
</evidence>
<keyword evidence="3" id="KW-0547">Nucleotide-binding</keyword>
<dbReference type="Proteomes" id="UP000316598">
    <property type="component" value="Unassembled WGS sequence"/>
</dbReference>
<dbReference type="CDD" id="cd06571">
    <property type="entry name" value="Bac_DnaA_C"/>
    <property type="match status" value="1"/>
</dbReference>
<accession>A0A5C5WTJ4</accession>
<dbReference type="Pfam" id="PF08299">
    <property type="entry name" value="Bac_DnaA_C"/>
    <property type="match status" value="1"/>
</dbReference>
<evidence type="ECO:0000256" key="5">
    <source>
        <dbReference type="ARBA" id="ARBA00023121"/>
    </source>
</evidence>
<protein>
    <submittedName>
        <fullName evidence="10">Chromosomal replication initiator protein DnaA</fullName>
    </submittedName>
</protein>
<comment type="similarity">
    <text evidence="7">Belongs to the DnaA family.</text>
</comment>
<dbReference type="InterPro" id="IPR010921">
    <property type="entry name" value="Trp_repressor/repl_initiator"/>
</dbReference>
<feature type="domain" description="Chromosomal replication initiator DnaA C-terminal" evidence="9">
    <location>
        <begin position="253"/>
        <end position="322"/>
    </location>
</feature>
<name>A0A5C5WTJ4_9BACT</name>
<dbReference type="InterPro" id="IPR027417">
    <property type="entry name" value="P-loop_NTPase"/>
</dbReference>
<dbReference type="SUPFAM" id="SSF52540">
    <property type="entry name" value="P-loop containing nucleoside triphosphate hydrolases"/>
    <property type="match status" value="1"/>
</dbReference>
<dbReference type="PANTHER" id="PTHR30050:SF2">
    <property type="entry name" value="CHROMOSOMAL REPLICATION INITIATOR PROTEIN DNAA"/>
    <property type="match status" value="1"/>
</dbReference>
<dbReference type="InterPro" id="IPR013317">
    <property type="entry name" value="DnaA_dom"/>
</dbReference>
<dbReference type="SMART" id="SM00382">
    <property type="entry name" value="AAA"/>
    <property type="match status" value="1"/>
</dbReference>
<keyword evidence="2 7" id="KW-0235">DNA replication</keyword>
<evidence type="ECO:0000259" key="8">
    <source>
        <dbReference type="SMART" id="SM00382"/>
    </source>
</evidence>
<sequence length="344" mass="37816">MRRRGPQYVPASLSYFVAGEENRLAALVCGGEIEVFALGNPVLLTGPVGCGKTAIATHLAALAVSQISRDGEPGRVVFYSANDFARSYSEAISADDLKPLSDELDVADVLVIDDLHLMADKPAAQEELALRIESRFDAGLPTILTSKRMPSEVRGIRSRLASRCAPGLTIPIELPQTASRRQLLSELSLHFSLELDENLIAILDAGLESSISVRAMEATMKQISLWCRMNESQVTIEAVQQAIDGSRQSRDLSMAEITNTVSRYFRLRSSELRSDSRKQNLVRARSLAMWLARQLTSNSMHQIGDYFGGRDHTTVLHAIRKTASHLETDPVLKRAADELAEKLS</sequence>
<dbReference type="GO" id="GO:0006270">
    <property type="term" value="P:DNA replication initiation"/>
    <property type="evidence" value="ECO:0007669"/>
    <property type="project" value="InterPro"/>
</dbReference>
<keyword evidence="1" id="KW-0963">Cytoplasm</keyword>
<evidence type="ECO:0000256" key="7">
    <source>
        <dbReference type="RuleBase" id="RU004227"/>
    </source>
</evidence>
<evidence type="ECO:0000256" key="3">
    <source>
        <dbReference type="ARBA" id="ARBA00022741"/>
    </source>
</evidence>
<organism evidence="10 11">
    <name type="scientific">Rubripirellula amarantea</name>
    <dbReference type="NCBI Taxonomy" id="2527999"/>
    <lineage>
        <taxon>Bacteria</taxon>
        <taxon>Pseudomonadati</taxon>
        <taxon>Planctomycetota</taxon>
        <taxon>Planctomycetia</taxon>
        <taxon>Pirellulales</taxon>
        <taxon>Pirellulaceae</taxon>
        <taxon>Rubripirellula</taxon>
    </lineage>
</organism>
<evidence type="ECO:0000256" key="2">
    <source>
        <dbReference type="ARBA" id="ARBA00022705"/>
    </source>
</evidence>
<evidence type="ECO:0000313" key="11">
    <source>
        <dbReference type="Proteomes" id="UP000316598"/>
    </source>
</evidence>
<dbReference type="Pfam" id="PF00308">
    <property type="entry name" value="Bac_DnaA"/>
    <property type="match status" value="1"/>
</dbReference>
<evidence type="ECO:0000313" key="10">
    <source>
        <dbReference type="EMBL" id="TWT53499.1"/>
    </source>
</evidence>
<dbReference type="SMART" id="SM00760">
    <property type="entry name" value="Bac_DnaA_C"/>
    <property type="match status" value="1"/>
</dbReference>
<gene>
    <name evidence="10" type="primary">dnaA_1</name>
    <name evidence="10" type="ORF">Pla22_11280</name>
</gene>
<dbReference type="GO" id="GO:0006275">
    <property type="term" value="P:regulation of DNA replication"/>
    <property type="evidence" value="ECO:0007669"/>
    <property type="project" value="InterPro"/>
</dbReference>
<dbReference type="GO" id="GO:0003688">
    <property type="term" value="F:DNA replication origin binding"/>
    <property type="evidence" value="ECO:0007669"/>
    <property type="project" value="TreeGrafter"/>
</dbReference>
<keyword evidence="5" id="KW-0446">Lipid-binding</keyword>